<feature type="compositionally biased region" description="Polar residues" evidence="3">
    <location>
        <begin position="160"/>
        <end position="176"/>
    </location>
</feature>
<keyword evidence="1 2" id="KW-0728">SH3 domain</keyword>
<feature type="domain" description="SH3" evidence="4">
    <location>
        <begin position="81"/>
        <end position="142"/>
    </location>
</feature>
<evidence type="ECO:0000256" key="3">
    <source>
        <dbReference type="SAM" id="MobiDB-lite"/>
    </source>
</evidence>
<accession>A0A1R1PNV2</accession>
<evidence type="ECO:0000313" key="5">
    <source>
        <dbReference type="EMBL" id="OMH80124.1"/>
    </source>
</evidence>
<name>A0A1R1PNV2_ZANCU</name>
<feature type="compositionally biased region" description="Low complexity" evidence="3">
    <location>
        <begin position="376"/>
        <end position="385"/>
    </location>
</feature>
<gene>
    <name evidence="6" type="ORF">AX774_g3935</name>
    <name evidence="5" type="ORF">AX774_g6451</name>
</gene>
<dbReference type="Gene3D" id="2.30.30.40">
    <property type="entry name" value="SH3 Domains"/>
    <property type="match status" value="1"/>
</dbReference>
<organism evidence="6 7">
    <name type="scientific">Zancudomyces culisetae</name>
    <name type="common">Gut fungus</name>
    <name type="synonym">Smittium culisetae</name>
    <dbReference type="NCBI Taxonomy" id="1213189"/>
    <lineage>
        <taxon>Eukaryota</taxon>
        <taxon>Fungi</taxon>
        <taxon>Fungi incertae sedis</taxon>
        <taxon>Zoopagomycota</taxon>
        <taxon>Kickxellomycotina</taxon>
        <taxon>Harpellomycetes</taxon>
        <taxon>Harpellales</taxon>
        <taxon>Legeriomycetaceae</taxon>
        <taxon>Zancudomyces</taxon>
    </lineage>
</organism>
<evidence type="ECO:0000256" key="1">
    <source>
        <dbReference type="ARBA" id="ARBA00022443"/>
    </source>
</evidence>
<evidence type="ECO:0000313" key="6">
    <source>
        <dbReference type="EMBL" id="OMH82583.1"/>
    </source>
</evidence>
<evidence type="ECO:0000313" key="7">
    <source>
        <dbReference type="Proteomes" id="UP000188320"/>
    </source>
</evidence>
<evidence type="ECO:0000256" key="2">
    <source>
        <dbReference type="PROSITE-ProRule" id="PRU00192"/>
    </source>
</evidence>
<dbReference type="SUPFAM" id="SSF50044">
    <property type="entry name" value="SH3-domain"/>
    <property type="match status" value="1"/>
</dbReference>
<comment type="caution">
    <text evidence="6">The sequence shown here is derived from an EMBL/GenBank/DDBJ whole genome shotgun (WGS) entry which is preliminary data.</text>
</comment>
<sequence>MWLLRRWGGGKNNKMLNRLYMWGKKPVLGGTDNAFNYSGAQEKMLKGGIGYLDSTKGVDLKNVDSNEKTLEYDFVDMFLECVGKPREVHSTFFANREDEIGLKVGEKVLVQIAFDDGWAVGKNTNTDEEGTFPLACLFRTPPLQLPNAWTNLEASRINSDGNSVNESVENSPMSKTIKSESYKRDYSSTRIKTNNATGVDDKKSVMGTNLNHGLVYTFKNTNTAPIGNGGQYEKKPMHLGLVDSRQEYNGLNTKSREIPSDKETQANVTFDNSSSNISTILKINDESIATNGSRVGINSSSGIQKLQPAILNKSISKIRDTFSGPRSPMKQSVRRAKSKGKAEKIVGEDSEQINKQMDTQGTSGFFTDMEYMENNSNMSSSSNESFVNHSTDTQDDKNQLEQHELGVGFDDFPTPVLQNLRLDTIDKKGSYELGKILQTKKSKTSVGNVVNSSSDGVLKNFKVA</sequence>
<proteinExistence type="predicted"/>
<dbReference type="EMBL" id="LSSK01001304">
    <property type="protein sequence ID" value="OMH80124.1"/>
    <property type="molecule type" value="Genomic_DNA"/>
</dbReference>
<dbReference type="InterPro" id="IPR001452">
    <property type="entry name" value="SH3_domain"/>
</dbReference>
<reference evidence="6" key="2">
    <citation type="submission" date="2017-01" db="EMBL/GenBank/DDBJ databases">
        <authorList>
            <person name="Mah S.A."/>
            <person name="Swanson W.J."/>
            <person name="Moy G.W."/>
            <person name="Vacquier V.D."/>
        </authorList>
    </citation>
    <scope>NUCLEOTIDE SEQUENCE [LARGE SCALE GENOMIC DNA]</scope>
    <source>
        <strain evidence="6">COL-18-3</strain>
    </source>
</reference>
<dbReference type="Proteomes" id="UP000188320">
    <property type="component" value="Unassembled WGS sequence"/>
</dbReference>
<keyword evidence="7" id="KW-1185">Reference proteome</keyword>
<feature type="region of interest" description="Disordered" evidence="3">
    <location>
        <begin position="319"/>
        <end position="346"/>
    </location>
</feature>
<protein>
    <recommendedName>
        <fullName evidence="4">SH3 domain-containing protein</fullName>
    </recommendedName>
</protein>
<dbReference type="EMBL" id="LSSK01000635">
    <property type="protein sequence ID" value="OMH82583.1"/>
    <property type="molecule type" value="Genomic_DNA"/>
</dbReference>
<dbReference type="OrthoDB" id="5340910at2759"/>
<feature type="region of interest" description="Disordered" evidence="3">
    <location>
        <begin position="376"/>
        <end position="396"/>
    </location>
</feature>
<feature type="region of interest" description="Disordered" evidence="3">
    <location>
        <begin position="160"/>
        <end position="181"/>
    </location>
</feature>
<dbReference type="InterPro" id="IPR036028">
    <property type="entry name" value="SH3-like_dom_sf"/>
</dbReference>
<dbReference type="AlphaFoldDB" id="A0A1R1PNV2"/>
<dbReference type="PROSITE" id="PS50002">
    <property type="entry name" value="SH3"/>
    <property type="match status" value="1"/>
</dbReference>
<evidence type="ECO:0000259" key="4">
    <source>
        <dbReference type="PROSITE" id="PS50002"/>
    </source>
</evidence>
<dbReference type="Pfam" id="PF00018">
    <property type="entry name" value="SH3_1"/>
    <property type="match status" value="1"/>
</dbReference>
<reference evidence="7" key="1">
    <citation type="submission" date="2017-01" db="EMBL/GenBank/DDBJ databases">
        <authorList>
            <person name="Wang Y."/>
            <person name="White M."/>
            <person name="Kvist S."/>
            <person name="Moncalvo J.-M."/>
        </authorList>
    </citation>
    <scope>NUCLEOTIDE SEQUENCE [LARGE SCALE GENOMIC DNA]</scope>
    <source>
        <strain evidence="7">COL-18-3</strain>
    </source>
</reference>